<gene>
    <name evidence="2" type="ORF">THIAE_10390</name>
</gene>
<dbReference type="Proteomes" id="UP000005380">
    <property type="component" value="Chromosome"/>
</dbReference>
<evidence type="ECO:0000313" key="2">
    <source>
        <dbReference type="EMBL" id="AHF02406.1"/>
    </source>
</evidence>
<dbReference type="SUPFAM" id="SSF48029">
    <property type="entry name" value="FliG"/>
    <property type="match status" value="1"/>
</dbReference>
<accession>W0DZX3</accession>
<protein>
    <recommendedName>
        <fullName evidence="1">Flagellar motor switch protein FliG C-terminal domain-containing protein</fullName>
    </recommendedName>
</protein>
<organism evidence="2 3">
    <name type="scientific">Thiomicrospira aerophila AL3</name>
    <dbReference type="NCBI Taxonomy" id="717772"/>
    <lineage>
        <taxon>Bacteria</taxon>
        <taxon>Pseudomonadati</taxon>
        <taxon>Pseudomonadota</taxon>
        <taxon>Gammaproteobacteria</taxon>
        <taxon>Thiotrichales</taxon>
        <taxon>Piscirickettsiaceae</taxon>
        <taxon>Thiomicrospira</taxon>
    </lineage>
</organism>
<feature type="domain" description="Flagellar motor switch protein FliG C-terminal" evidence="1">
    <location>
        <begin position="59"/>
        <end position="145"/>
    </location>
</feature>
<dbReference type="InterPro" id="IPR023087">
    <property type="entry name" value="Flg_Motor_Flig_C"/>
</dbReference>
<dbReference type="HOGENOM" id="CLU_1703427_0_0_6"/>
<dbReference type="KEGG" id="tao:THIAE_10390"/>
<evidence type="ECO:0000259" key="1">
    <source>
        <dbReference type="Pfam" id="PF01706"/>
    </source>
</evidence>
<keyword evidence="3" id="KW-1185">Reference proteome</keyword>
<dbReference type="Pfam" id="PF01706">
    <property type="entry name" value="FliG_C"/>
    <property type="match status" value="1"/>
</dbReference>
<evidence type="ECO:0000313" key="3">
    <source>
        <dbReference type="Proteomes" id="UP000005380"/>
    </source>
</evidence>
<dbReference type="AlphaFoldDB" id="W0DZX3"/>
<dbReference type="RefSeq" id="WP_006460072.1">
    <property type="nucleotide sequence ID" value="NZ_CP007030.1"/>
</dbReference>
<proteinExistence type="predicted"/>
<name>W0DZX3_9GAMM</name>
<dbReference type="InParanoid" id="W0DZX3"/>
<sequence length="154" mass="18044">MKVGMQKVNDNEWLIQMGNAIVRLDRFTTHLLRISLKYGAQTSANKSHALLRSYLGMTRKLDSLAPNDWSKLLDHVDRQDLRIWLCLVEDSKLKNRALDKLGHAAEAQMREDMANIRLPDENAQKEAIFRFIKRIYELEDEGEIEFFYEKSAYL</sequence>
<reference evidence="2 3" key="1">
    <citation type="submission" date="2013-12" db="EMBL/GenBank/DDBJ databases">
        <authorList>
            <consortium name="DOE Joint Genome Institute"/>
            <person name="Kappler U."/>
            <person name="Huntemann M."/>
            <person name="Han J."/>
            <person name="Chen A."/>
            <person name="Kyrpides N."/>
            <person name="Mavromatis K."/>
            <person name="Markowitz V."/>
            <person name="Palaniappan K."/>
            <person name="Ivanova N."/>
            <person name="Schaumberg A."/>
            <person name="Pati A."/>
            <person name="Liolios K."/>
            <person name="Nordberg H.P."/>
            <person name="Cantor M.N."/>
            <person name="Hua S.X."/>
            <person name="Woyke T."/>
        </authorList>
    </citation>
    <scope>NUCLEOTIDE SEQUENCE [LARGE SCALE GENOMIC DNA]</scope>
    <source>
        <strain evidence="3">AL2</strain>
    </source>
</reference>
<dbReference type="InterPro" id="IPR011002">
    <property type="entry name" value="FliG_a-hlx"/>
</dbReference>
<dbReference type="OrthoDB" id="5612476at2"/>
<dbReference type="Gene3D" id="1.10.220.30">
    <property type="match status" value="1"/>
</dbReference>
<dbReference type="STRING" id="717772.THIAE_10390"/>
<dbReference type="EMBL" id="CP007030">
    <property type="protein sequence ID" value="AHF02406.1"/>
    <property type="molecule type" value="Genomic_DNA"/>
</dbReference>
<dbReference type="eggNOG" id="ENOG5034B9A">
    <property type="taxonomic scope" value="Bacteria"/>
</dbReference>